<dbReference type="InterPro" id="IPR057739">
    <property type="entry name" value="Glyco_hydro_29_N"/>
</dbReference>
<evidence type="ECO:0000259" key="8">
    <source>
        <dbReference type="Pfam" id="PF01120"/>
    </source>
</evidence>
<dbReference type="InterPro" id="IPR017853">
    <property type="entry name" value="GH"/>
</dbReference>
<keyword evidence="5" id="KW-0378">Hydrolase</keyword>
<evidence type="ECO:0000256" key="3">
    <source>
        <dbReference type="ARBA" id="ARBA00012662"/>
    </source>
</evidence>
<dbReference type="PIRSF" id="PIRSF001092">
    <property type="entry name" value="Alpha-L-fucosidase"/>
    <property type="match status" value="1"/>
</dbReference>
<keyword evidence="6" id="KW-0326">Glycosidase</keyword>
<dbReference type="GO" id="GO:0016139">
    <property type="term" value="P:glycoside catabolic process"/>
    <property type="evidence" value="ECO:0007669"/>
    <property type="project" value="TreeGrafter"/>
</dbReference>
<evidence type="ECO:0000256" key="4">
    <source>
        <dbReference type="ARBA" id="ARBA00022729"/>
    </source>
</evidence>
<dbReference type="InterPro" id="IPR000933">
    <property type="entry name" value="Glyco_hydro_29"/>
</dbReference>
<dbReference type="AlphaFoldDB" id="A0A8C4QQN7"/>
<dbReference type="Pfam" id="PF01120">
    <property type="entry name" value="Alpha_L_fucos"/>
    <property type="match status" value="2"/>
</dbReference>
<proteinExistence type="inferred from homology"/>
<evidence type="ECO:0000256" key="7">
    <source>
        <dbReference type="SAM" id="SignalP"/>
    </source>
</evidence>
<feature type="signal peptide" evidence="7">
    <location>
        <begin position="1"/>
        <end position="18"/>
    </location>
</feature>
<accession>A0A8C4QQN7</accession>
<evidence type="ECO:0000313" key="10">
    <source>
        <dbReference type="Proteomes" id="UP000694388"/>
    </source>
</evidence>
<evidence type="ECO:0000256" key="5">
    <source>
        <dbReference type="ARBA" id="ARBA00022801"/>
    </source>
</evidence>
<sequence>MALYFLLLLPLLVQVTWSEYTPDWASLDARPLPPWYDQAKFGIFLHWGVFSVPSFGSEWFWWYWQGAKWPKYVKFMNDNYPPGFTYPDFASEFHAEFYNPESWAKLIANSGAKYVVLTSKHHEGFTLWGSNCSWNWNAMDVGPKRDLVGPLAAAVRKRGLHFGLYHSLFEWFNPLFHQDKATGFKTQTFVKQKTLPELYEIVLKYHPEVIWSDGDVAASSSYWNSKEFLAWLYNSSPVKVAFGTISFLYRTTLRESTGVGSNFMNIYKWLLSHCGLFEFWYLQDLMRTVSCGGNYLLNVGPTAEGWIVPSFQSVLQAVGTWLKVNGEAVYGSSPWRAQNDSTTPAIWYVATIVCIVPRIQFIDKVIPIMGCYKDDINDP</sequence>
<dbReference type="InterPro" id="IPR016286">
    <property type="entry name" value="FUC_metazoa-typ"/>
</dbReference>
<reference evidence="9" key="1">
    <citation type="submission" date="2025-08" db="UniProtKB">
        <authorList>
            <consortium name="Ensembl"/>
        </authorList>
    </citation>
    <scope>IDENTIFICATION</scope>
</reference>
<name>A0A8C4QQN7_EPTBU</name>
<dbReference type="GO" id="GO:0005764">
    <property type="term" value="C:lysosome"/>
    <property type="evidence" value="ECO:0007669"/>
    <property type="project" value="TreeGrafter"/>
</dbReference>
<feature type="domain" description="Glycoside hydrolase family 29 N-terminal" evidence="8">
    <location>
        <begin position="282"/>
        <end position="327"/>
    </location>
</feature>
<dbReference type="PANTHER" id="PTHR10030">
    <property type="entry name" value="ALPHA-L-FUCOSIDASE"/>
    <property type="match status" value="1"/>
</dbReference>
<dbReference type="Proteomes" id="UP000694388">
    <property type="component" value="Unplaced"/>
</dbReference>
<evidence type="ECO:0000256" key="6">
    <source>
        <dbReference type="ARBA" id="ARBA00023295"/>
    </source>
</evidence>
<dbReference type="Ensembl" id="ENSEBUT00000019681.1">
    <property type="protein sequence ID" value="ENSEBUP00000019105.1"/>
    <property type="gene ID" value="ENSEBUG00000011893.1"/>
</dbReference>
<evidence type="ECO:0000256" key="2">
    <source>
        <dbReference type="ARBA" id="ARBA00007951"/>
    </source>
</evidence>
<dbReference type="Gene3D" id="3.20.20.80">
    <property type="entry name" value="Glycosidases"/>
    <property type="match status" value="2"/>
</dbReference>
<comment type="similarity">
    <text evidence="2">Belongs to the glycosyl hydrolase 29 family.</text>
</comment>
<dbReference type="EC" id="3.2.1.51" evidence="3"/>
<feature type="domain" description="Glycoside hydrolase family 29 N-terminal" evidence="8">
    <location>
        <begin position="17"/>
        <end position="239"/>
    </location>
</feature>
<dbReference type="SUPFAM" id="SSF51445">
    <property type="entry name" value="(Trans)glycosidases"/>
    <property type="match status" value="1"/>
</dbReference>
<keyword evidence="4 7" id="KW-0732">Signal</keyword>
<dbReference type="GeneTree" id="ENSGT00440000035378"/>
<reference evidence="9" key="2">
    <citation type="submission" date="2025-09" db="UniProtKB">
        <authorList>
            <consortium name="Ensembl"/>
        </authorList>
    </citation>
    <scope>IDENTIFICATION</scope>
</reference>
<keyword evidence="10" id="KW-1185">Reference proteome</keyword>
<comment type="function">
    <text evidence="1">Alpha-L-fucosidase is responsible for hydrolyzing the alpha-1,6-linked fucose joined to the reducing-end N-acetylglucosamine of the carbohydrate moieties of glycoproteins.</text>
</comment>
<dbReference type="PRINTS" id="PR00741">
    <property type="entry name" value="GLHYDRLASE29"/>
</dbReference>
<feature type="chain" id="PRO_5034075242" description="alpha-L-fucosidase" evidence="7">
    <location>
        <begin position="19"/>
        <end position="379"/>
    </location>
</feature>
<protein>
    <recommendedName>
        <fullName evidence="3">alpha-L-fucosidase</fullName>
        <ecNumber evidence="3">3.2.1.51</ecNumber>
    </recommendedName>
</protein>
<organism evidence="9 10">
    <name type="scientific">Eptatretus burgeri</name>
    <name type="common">Inshore hagfish</name>
    <dbReference type="NCBI Taxonomy" id="7764"/>
    <lineage>
        <taxon>Eukaryota</taxon>
        <taxon>Metazoa</taxon>
        <taxon>Chordata</taxon>
        <taxon>Craniata</taxon>
        <taxon>Vertebrata</taxon>
        <taxon>Cyclostomata</taxon>
        <taxon>Myxini</taxon>
        <taxon>Myxiniformes</taxon>
        <taxon>Myxinidae</taxon>
        <taxon>Eptatretinae</taxon>
        <taxon>Eptatretus</taxon>
    </lineage>
</organism>
<evidence type="ECO:0000313" key="9">
    <source>
        <dbReference type="Ensembl" id="ENSEBUP00000019105.1"/>
    </source>
</evidence>
<dbReference type="GO" id="GO:0006004">
    <property type="term" value="P:fucose metabolic process"/>
    <property type="evidence" value="ECO:0007669"/>
    <property type="project" value="InterPro"/>
</dbReference>
<dbReference type="SMART" id="SM00812">
    <property type="entry name" value="Alpha_L_fucos"/>
    <property type="match status" value="1"/>
</dbReference>
<evidence type="ECO:0000256" key="1">
    <source>
        <dbReference type="ARBA" id="ARBA00004071"/>
    </source>
</evidence>
<dbReference type="PANTHER" id="PTHR10030:SF37">
    <property type="entry name" value="ALPHA-L-FUCOSIDASE-RELATED"/>
    <property type="match status" value="1"/>
</dbReference>
<dbReference type="GO" id="GO:0004560">
    <property type="term" value="F:alpha-L-fucosidase activity"/>
    <property type="evidence" value="ECO:0007669"/>
    <property type="project" value="UniProtKB-EC"/>
</dbReference>
<dbReference type="OMA" id="NAWTHRR"/>